<evidence type="ECO:0000313" key="4">
    <source>
        <dbReference type="Proteomes" id="UP001139516"/>
    </source>
</evidence>
<evidence type="ECO:0000313" key="3">
    <source>
        <dbReference type="EMBL" id="MCK8787087.1"/>
    </source>
</evidence>
<dbReference type="InterPro" id="IPR036280">
    <property type="entry name" value="Multihaem_cyt_sf"/>
</dbReference>
<feature type="transmembrane region" description="Helical" evidence="1">
    <location>
        <begin position="12"/>
        <end position="34"/>
    </location>
</feature>
<name>A0A9X1YC82_9PROT</name>
<evidence type="ECO:0000259" key="2">
    <source>
        <dbReference type="Pfam" id="PF14522"/>
    </source>
</evidence>
<dbReference type="PANTHER" id="PTHR39425:SF1">
    <property type="entry name" value="CYTOCHROME C7-LIKE DOMAIN-CONTAINING PROTEIN"/>
    <property type="match status" value="1"/>
</dbReference>
<keyword evidence="4" id="KW-1185">Reference proteome</keyword>
<reference evidence="3" key="1">
    <citation type="submission" date="2022-04" db="EMBL/GenBank/DDBJ databases">
        <title>Roseomonas acroporae sp. nov., isolated from coral Acropora digitifera.</title>
        <authorList>
            <person name="Sun H."/>
        </authorList>
    </citation>
    <scope>NUCLEOTIDE SEQUENCE</scope>
    <source>
        <strain evidence="3">NAR14</strain>
    </source>
</reference>
<evidence type="ECO:0000256" key="1">
    <source>
        <dbReference type="SAM" id="Phobius"/>
    </source>
</evidence>
<organism evidence="3 4">
    <name type="scientific">Roseomonas acroporae</name>
    <dbReference type="NCBI Taxonomy" id="2937791"/>
    <lineage>
        <taxon>Bacteria</taxon>
        <taxon>Pseudomonadati</taxon>
        <taxon>Pseudomonadota</taxon>
        <taxon>Alphaproteobacteria</taxon>
        <taxon>Acetobacterales</taxon>
        <taxon>Roseomonadaceae</taxon>
        <taxon>Roseomonas</taxon>
    </lineage>
</organism>
<keyword evidence="1" id="KW-0812">Transmembrane</keyword>
<proteinExistence type="predicted"/>
<dbReference type="PANTHER" id="PTHR39425">
    <property type="entry name" value="LIPOPROTEIN CYTOCHROME C"/>
    <property type="match status" value="1"/>
</dbReference>
<dbReference type="RefSeq" id="WP_248669142.1">
    <property type="nucleotide sequence ID" value="NZ_JALPRX010000104.1"/>
</dbReference>
<dbReference type="Pfam" id="PF14522">
    <property type="entry name" value="Cytochrome_C7"/>
    <property type="match status" value="1"/>
</dbReference>
<protein>
    <submittedName>
        <fullName evidence="3">Cytochrome c family protein</fullName>
    </submittedName>
</protein>
<accession>A0A9X1YC82</accession>
<dbReference type="Gene3D" id="3.90.10.10">
    <property type="entry name" value="Cytochrome C3"/>
    <property type="match status" value="2"/>
</dbReference>
<dbReference type="Proteomes" id="UP001139516">
    <property type="component" value="Unassembled WGS sequence"/>
</dbReference>
<sequence length="218" mass="24337">MTQLFPPVANTLARAALLGAALLLLGGMGLLVTIPFTPHVTRQDVVVEQPVQFSHAHHVGGLGLDCRYCHTGVEQSRFAGLPPTHTCMTCHSQLWTNAAILAPVRESLARDEPLRWVRVHRLPDYVYFDHSIHVAKGVGCSTCHGAVQRMQQVRQVAPLTMGWCLDCHRDPAPNLRPREAIYDMGWTPPADQRARGEALIRAYMIRTEHLTDCSRCHR</sequence>
<keyword evidence="1" id="KW-1133">Transmembrane helix</keyword>
<dbReference type="SUPFAM" id="SSF48695">
    <property type="entry name" value="Multiheme cytochromes"/>
    <property type="match status" value="1"/>
</dbReference>
<dbReference type="AlphaFoldDB" id="A0A9X1YC82"/>
<gene>
    <name evidence="3" type="ORF">M0638_22180</name>
</gene>
<dbReference type="InterPro" id="IPR029467">
    <property type="entry name" value="Cyt_c7-like"/>
</dbReference>
<keyword evidence="1" id="KW-0472">Membrane</keyword>
<dbReference type="EMBL" id="JALPRX010000104">
    <property type="protein sequence ID" value="MCK8787087.1"/>
    <property type="molecule type" value="Genomic_DNA"/>
</dbReference>
<feature type="domain" description="Cytochrome c7-like" evidence="2">
    <location>
        <begin position="126"/>
        <end position="218"/>
    </location>
</feature>
<comment type="caution">
    <text evidence="3">The sequence shown here is derived from an EMBL/GenBank/DDBJ whole genome shotgun (WGS) entry which is preliminary data.</text>
</comment>
<dbReference type="CDD" id="cd08168">
    <property type="entry name" value="Cytochrom_C3"/>
    <property type="match status" value="1"/>
</dbReference>